<dbReference type="Pfam" id="PF16054">
    <property type="entry name" value="TMEM72"/>
    <property type="match status" value="1"/>
</dbReference>
<name>V4A1E6_LOTGI</name>
<evidence type="ECO:0000313" key="2">
    <source>
        <dbReference type="EMBL" id="ESO87116.1"/>
    </source>
</evidence>
<keyword evidence="1" id="KW-0472">Membrane</keyword>
<dbReference type="Proteomes" id="UP000030746">
    <property type="component" value="Unassembled WGS sequence"/>
</dbReference>
<dbReference type="HOGENOM" id="CLU_1462905_0_0_1"/>
<evidence type="ECO:0000256" key="1">
    <source>
        <dbReference type="SAM" id="Phobius"/>
    </source>
</evidence>
<keyword evidence="1" id="KW-0812">Transmembrane</keyword>
<feature type="transmembrane region" description="Helical" evidence="1">
    <location>
        <begin position="12"/>
        <end position="32"/>
    </location>
</feature>
<organism evidence="2 3">
    <name type="scientific">Lottia gigantea</name>
    <name type="common">Giant owl limpet</name>
    <dbReference type="NCBI Taxonomy" id="225164"/>
    <lineage>
        <taxon>Eukaryota</taxon>
        <taxon>Metazoa</taxon>
        <taxon>Spiralia</taxon>
        <taxon>Lophotrochozoa</taxon>
        <taxon>Mollusca</taxon>
        <taxon>Gastropoda</taxon>
        <taxon>Patellogastropoda</taxon>
        <taxon>Lottioidea</taxon>
        <taxon>Lottiidae</taxon>
        <taxon>Lottia</taxon>
    </lineage>
</organism>
<dbReference type="OrthoDB" id="5946061at2759"/>
<keyword evidence="3" id="KW-1185">Reference proteome</keyword>
<dbReference type="OMA" id="KECSYDR"/>
<dbReference type="RefSeq" id="XP_009062068.1">
    <property type="nucleotide sequence ID" value="XM_009063820.1"/>
</dbReference>
<proteinExistence type="predicted"/>
<dbReference type="InterPro" id="IPR032055">
    <property type="entry name" value="TMEM72"/>
</dbReference>
<feature type="transmembrane region" description="Helical" evidence="1">
    <location>
        <begin position="110"/>
        <end position="129"/>
    </location>
</feature>
<evidence type="ECO:0008006" key="4">
    <source>
        <dbReference type="Google" id="ProtNLM"/>
    </source>
</evidence>
<dbReference type="KEGG" id="lgi:LOTGIDRAFT_229275"/>
<keyword evidence="1" id="KW-1133">Transmembrane helix</keyword>
<dbReference type="PANTHER" id="PTHR28474:SF1">
    <property type="entry name" value="TRANSMEMBRANE PROTEIN 72"/>
    <property type="match status" value="1"/>
</dbReference>
<dbReference type="GeneID" id="20247955"/>
<dbReference type="AlphaFoldDB" id="V4A1E6"/>
<evidence type="ECO:0000313" key="3">
    <source>
        <dbReference type="Proteomes" id="UP000030746"/>
    </source>
</evidence>
<reference evidence="2 3" key="1">
    <citation type="journal article" date="2013" name="Nature">
        <title>Insights into bilaterian evolution from three spiralian genomes.</title>
        <authorList>
            <person name="Simakov O."/>
            <person name="Marletaz F."/>
            <person name="Cho S.J."/>
            <person name="Edsinger-Gonzales E."/>
            <person name="Havlak P."/>
            <person name="Hellsten U."/>
            <person name="Kuo D.H."/>
            <person name="Larsson T."/>
            <person name="Lv J."/>
            <person name="Arendt D."/>
            <person name="Savage R."/>
            <person name="Osoegawa K."/>
            <person name="de Jong P."/>
            <person name="Grimwood J."/>
            <person name="Chapman J.A."/>
            <person name="Shapiro H."/>
            <person name="Aerts A."/>
            <person name="Otillar R.P."/>
            <person name="Terry A.Y."/>
            <person name="Boore J.L."/>
            <person name="Grigoriev I.V."/>
            <person name="Lindberg D.R."/>
            <person name="Seaver E.C."/>
            <person name="Weisblat D.A."/>
            <person name="Putnam N.H."/>
            <person name="Rokhsar D.S."/>
        </authorList>
    </citation>
    <scope>NUCLEOTIDE SEQUENCE [LARGE SCALE GENOMIC DNA]</scope>
</reference>
<dbReference type="EMBL" id="KB202953">
    <property type="protein sequence ID" value="ESO87116.1"/>
    <property type="molecule type" value="Genomic_DNA"/>
</dbReference>
<protein>
    <recommendedName>
        <fullName evidence="4">Calcium channel flower</fullName>
    </recommendedName>
</protein>
<feature type="transmembrane region" description="Helical" evidence="1">
    <location>
        <begin position="44"/>
        <end position="63"/>
    </location>
</feature>
<gene>
    <name evidence="2" type="ORF">LOTGIDRAFT_229275</name>
</gene>
<accession>V4A1E6</accession>
<sequence>MKRVFNRENFCWSFLVWTCRIWGILTALGLWGSGSEAVHFKHNLGIYLLIIAIIVSVLELLFIGEYCTEFAVEDSICIKFYEKLSLLDDWKKGIFYCLFAVPCFLDPSKVILGVISGVMLAFCGILYMFKTFKTRREEKLKDGEDKATYDRFEEIHDDIEDSIVNPTATLNLPGITEMPEDTYEL</sequence>
<dbReference type="PANTHER" id="PTHR28474">
    <property type="entry name" value="TRANSMEMBRANE PROTEIN 72"/>
    <property type="match status" value="1"/>
</dbReference>
<dbReference type="CTD" id="20247955"/>